<feature type="compositionally biased region" description="Basic and acidic residues" evidence="2">
    <location>
        <begin position="62"/>
        <end position="75"/>
    </location>
</feature>
<reference evidence="5" key="1">
    <citation type="submission" date="2022-10" db="EMBL/GenBank/DDBJ databases">
        <title>Genome assembly of Pristionchus species.</title>
        <authorList>
            <person name="Yoshida K."/>
            <person name="Sommer R.J."/>
        </authorList>
    </citation>
    <scope>NUCLEOTIDE SEQUENCE [LARGE SCALE GENOMIC DNA]</scope>
    <source>
        <strain evidence="5">RS5460</strain>
    </source>
</reference>
<gene>
    <name evidence="4" type="ORF">PMAYCL1PPCAC_24214</name>
</gene>
<dbReference type="GO" id="GO:0008270">
    <property type="term" value="F:zinc ion binding"/>
    <property type="evidence" value="ECO:0007669"/>
    <property type="project" value="UniProtKB-KW"/>
</dbReference>
<dbReference type="Proteomes" id="UP001328107">
    <property type="component" value="Unassembled WGS sequence"/>
</dbReference>
<feature type="non-terminal residue" evidence="4">
    <location>
        <position position="231"/>
    </location>
</feature>
<proteinExistence type="predicted"/>
<dbReference type="SMART" id="SM00355">
    <property type="entry name" value="ZnF_C2H2"/>
    <property type="match status" value="3"/>
</dbReference>
<protein>
    <recommendedName>
        <fullName evidence="3">C2H2-type domain-containing protein</fullName>
    </recommendedName>
</protein>
<keyword evidence="5" id="KW-1185">Reference proteome</keyword>
<feature type="region of interest" description="Disordered" evidence="2">
    <location>
        <begin position="1"/>
        <end position="75"/>
    </location>
</feature>
<keyword evidence="1" id="KW-0863">Zinc-finger</keyword>
<feature type="domain" description="C2H2-type" evidence="3">
    <location>
        <begin position="91"/>
        <end position="119"/>
    </location>
</feature>
<keyword evidence="1" id="KW-0862">Zinc</keyword>
<evidence type="ECO:0000256" key="2">
    <source>
        <dbReference type="SAM" id="MobiDB-lite"/>
    </source>
</evidence>
<evidence type="ECO:0000256" key="1">
    <source>
        <dbReference type="PROSITE-ProRule" id="PRU00042"/>
    </source>
</evidence>
<accession>A0AAN5D0D8</accession>
<dbReference type="PROSITE" id="PS00028">
    <property type="entry name" value="ZINC_FINGER_C2H2_1"/>
    <property type="match status" value="2"/>
</dbReference>
<name>A0AAN5D0D8_9BILA</name>
<evidence type="ECO:0000313" key="5">
    <source>
        <dbReference type="Proteomes" id="UP001328107"/>
    </source>
</evidence>
<comment type="caution">
    <text evidence="4">The sequence shown here is derived from an EMBL/GenBank/DDBJ whole genome shotgun (WGS) entry which is preliminary data.</text>
</comment>
<dbReference type="AlphaFoldDB" id="A0AAN5D0D8"/>
<sequence>PPSHPAFYERNESFAGLDFTSDDLPGTSGAEGTRKPKEESPLLSDLLNAFAPHPTSSSRRSMSGDREEPDSPVKRLRMERAMRETDSLAARTCPYCGRVFENHLDVENHTAREHPSERTEVYGCSECSLACVSVRTLITHWEKHRDCPRGHLIVRTPHEVIESKGEQEKKPIFACGSCEKKFISRIGVKYHVKNVCKGAELIKLPSRELGGGGYDWNEVDPRSVRSNESDL</sequence>
<feature type="non-terminal residue" evidence="4">
    <location>
        <position position="1"/>
    </location>
</feature>
<organism evidence="4 5">
    <name type="scientific">Pristionchus mayeri</name>
    <dbReference type="NCBI Taxonomy" id="1317129"/>
    <lineage>
        <taxon>Eukaryota</taxon>
        <taxon>Metazoa</taxon>
        <taxon>Ecdysozoa</taxon>
        <taxon>Nematoda</taxon>
        <taxon>Chromadorea</taxon>
        <taxon>Rhabditida</taxon>
        <taxon>Rhabditina</taxon>
        <taxon>Diplogasteromorpha</taxon>
        <taxon>Diplogasteroidea</taxon>
        <taxon>Neodiplogasteridae</taxon>
        <taxon>Pristionchus</taxon>
    </lineage>
</organism>
<keyword evidence="1" id="KW-0479">Metal-binding</keyword>
<dbReference type="Gene3D" id="3.30.160.60">
    <property type="entry name" value="Classic Zinc Finger"/>
    <property type="match status" value="1"/>
</dbReference>
<dbReference type="PROSITE" id="PS50157">
    <property type="entry name" value="ZINC_FINGER_C2H2_2"/>
    <property type="match status" value="1"/>
</dbReference>
<dbReference type="InterPro" id="IPR013087">
    <property type="entry name" value="Znf_C2H2_type"/>
</dbReference>
<evidence type="ECO:0000259" key="3">
    <source>
        <dbReference type="PROSITE" id="PS50157"/>
    </source>
</evidence>
<evidence type="ECO:0000313" key="4">
    <source>
        <dbReference type="EMBL" id="GMR54019.1"/>
    </source>
</evidence>
<dbReference type="EMBL" id="BTRK01000005">
    <property type="protein sequence ID" value="GMR54019.1"/>
    <property type="molecule type" value="Genomic_DNA"/>
</dbReference>